<feature type="signal peptide" evidence="1">
    <location>
        <begin position="1"/>
        <end position="19"/>
    </location>
</feature>
<dbReference type="Proteomes" id="UP000829476">
    <property type="component" value="Chromosome"/>
</dbReference>
<feature type="chain" id="PRO_5045267448" description="TonB-dependent receptor" evidence="1">
    <location>
        <begin position="20"/>
        <end position="790"/>
    </location>
</feature>
<evidence type="ECO:0000313" key="2">
    <source>
        <dbReference type="EMBL" id="UNY99065.1"/>
    </source>
</evidence>
<organism evidence="2 3">
    <name type="scientific">Zhouia spongiae</name>
    <dbReference type="NCBI Taxonomy" id="2202721"/>
    <lineage>
        <taxon>Bacteria</taxon>
        <taxon>Pseudomonadati</taxon>
        <taxon>Bacteroidota</taxon>
        <taxon>Flavobacteriia</taxon>
        <taxon>Flavobacteriales</taxon>
        <taxon>Flavobacteriaceae</taxon>
        <taxon>Zhouia</taxon>
    </lineage>
</organism>
<dbReference type="RefSeq" id="WP_242937465.1">
    <property type="nucleotide sequence ID" value="NZ_CP094326.1"/>
</dbReference>
<accession>A0ABY3YMN3</accession>
<evidence type="ECO:0008006" key="4">
    <source>
        <dbReference type="Google" id="ProtNLM"/>
    </source>
</evidence>
<protein>
    <recommendedName>
        <fullName evidence="4">TonB-dependent receptor</fullName>
    </recommendedName>
</protein>
<reference evidence="2 3" key="1">
    <citation type="journal article" date="2018" name="Int. J. Syst. Evol. Microbiol.">
        <title>Zhouia spongiae sp. nov., isolated from a marine sponge.</title>
        <authorList>
            <person name="Zhuang L."/>
            <person name="Lin B."/>
            <person name="Qin F."/>
            <person name="Luo L."/>
        </authorList>
    </citation>
    <scope>NUCLEOTIDE SEQUENCE [LARGE SCALE GENOMIC DNA]</scope>
    <source>
        <strain evidence="2 3">HN-Y44</strain>
    </source>
</reference>
<proteinExistence type="predicted"/>
<keyword evidence="3" id="KW-1185">Reference proteome</keyword>
<evidence type="ECO:0000256" key="1">
    <source>
        <dbReference type="SAM" id="SignalP"/>
    </source>
</evidence>
<gene>
    <name evidence="2" type="ORF">MQE36_01645</name>
</gene>
<dbReference type="EMBL" id="CP094326">
    <property type="protein sequence ID" value="UNY99065.1"/>
    <property type="molecule type" value="Genomic_DNA"/>
</dbReference>
<name>A0ABY3YMN3_9FLAO</name>
<keyword evidence="1" id="KW-0732">Signal</keyword>
<evidence type="ECO:0000313" key="3">
    <source>
        <dbReference type="Proteomes" id="UP000829476"/>
    </source>
</evidence>
<sequence>MKQNLLFILFFVTVFFARAQSIDLETFGKEKPIQVNGYVSTNGVYYNSNQNNAREPFTYFLQGGINLKLYSFSVPISYSFTNQGKKFNYQLPFNFNRLSLHPTYKWISVHIGDVSMTFSPYTLSGHQFTGGGIDLSPKGKFKISAMYGRLLKATEDDGNPQTIPAFKRMGMGFKTAYTDRKYSIEFITFYAKDQINSIAVVPEDKGVIPKENLVLSMGGSYKLSNSLDISATYAATAITQDLRAQEVERPNKNIAGLLFNNRASTEYYKALKAGLNYRIDQSSIGLAYERIDPGYQTLGAYFFNNDFENITLNAATVVFNNKVNLAFNIGYQRDDLNNQKDNATNRMVGAVNASAAINDRLSITGSYSNFTTYTNIKVNQFDHINDDNLLDNDLDTLDYKQLSQNANLGISYILSKKEKLQQVINMNYNVSDVANEQNGIVRVGDASIFHNMNLAYTATLPKQQLNITTALNGTYNTIGTENATTWGPTLGINKRFFENRLSTGLSSSYNVTNNKTGNISIANIRVNASYILLKQHNFNLSVIQLFRSSVQPDTDGLKELTATLGYNYTFNLPPKIKIERKPKIFSFSYRDHYFEGEHETITPEVLAVANQPIFNGILKINGIKEKLAFYEDIIIQSENKSDKNYRFAALDYLKYLYDHKGFLDTYNDLAFKSLKKLYREAVVLDYKVEKEYTVLQAKVNSSKNPSKKDLKDLGVKEKRYKAHQWMMQRLLVLSFEDILNDKGILKTFKNKQISKVFSMLENGKTDTEVQNYLEVQFADLYHKQGLQQKN</sequence>